<evidence type="ECO:0000313" key="2">
    <source>
        <dbReference type="Proteomes" id="UP000478052"/>
    </source>
</evidence>
<reference evidence="1 2" key="1">
    <citation type="submission" date="2019-08" db="EMBL/GenBank/DDBJ databases">
        <title>Whole genome of Aphis craccivora.</title>
        <authorList>
            <person name="Voronova N.V."/>
            <person name="Shulinski R.S."/>
            <person name="Bandarenka Y.V."/>
            <person name="Zhorov D.G."/>
            <person name="Warner D."/>
        </authorList>
    </citation>
    <scope>NUCLEOTIDE SEQUENCE [LARGE SCALE GENOMIC DNA]</scope>
    <source>
        <strain evidence="1">180601</strain>
        <tissue evidence="1">Whole Body</tissue>
    </source>
</reference>
<gene>
    <name evidence="1" type="ORF">FWK35_00004831</name>
</gene>
<keyword evidence="2" id="KW-1185">Reference proteome</keyword>
<dbReference type="OrthoDB" id="10629988at2759"/>
<evidence type="ECO:0000313" key="1">
    <source>
        <dbReference type="EMBL" id="KAF0770869.1"/>
    </source>
</evidence>
<proteinExistence type="predicted"/>
<dbReference type="EMBL" id="VUJU01000376">
    <property type="protein sequence ID" value="KAF0770869.1"/>
    <property type="molecule type" value="Genomic_DNA"/>
</dbReference>
<name>A0A6G0ZI48_APHCR</name>
<sequence>MMSFVSILYNNKASDCQSIIFKSIGHPYKFPPANIGESVKVFLPDIMSAEDEQTQETLYIYSTLPQLYTRNQISVSLLSLIPLGEVVHVEKSLKKIASLKSAVVVKDTKSIPAYKGKCDTNRCKCKSSRLIIGSGNLSAQYSLYKIKTIELELEPITRLGNNACIDSVIERRVVLFHCLLDQDYATTNSPGMANPNDLAGHFLNTSQSCGPHIGLPKKKKKRSSAKIYTFIRLD</sequence>
<organism evidence="1 2">
    <name type="scientific">Aphis craccivora</name>
    <name type="common">Cowpea aphid</name>
    <dbReference type="NCBI Taxonomy" id="307492"/>
    <lineage>
        <taxon>Eukaryota</taxon>
        <taxon>Metazoa</taxon>
        <taxon>Ecdysozoa</taxon>
        <taxon>Arthropoda</taxon>
        <taxon>Hexapoda</taxon>
        <taxon>Insecta</taxon>
        <taxon>Pterygota</taxon>
        <taxon>Neoptera</taxon>
        <taxon>Paraneoptera</taxon>
        <taxon>Hemiptera</taxon>
        <taxon>Sternorrhyncha</taxon>
        <taxon>Aphidomorpha</taxon>
        <taxon>Aphidoidea</taxon>
        <taxon>Aphididae</taxon>
        <taxon>Aphidini</taxon>
        <taxon>Aphis</taxon>
        <taxon>Aphis</taxon>
    </lineage>
</organism>
<dbReference type="AlphaFoldDB" id="A0A6G0ZI48"/>
<comment type="caution">
    <text evidence="1">The sequence shown here is derived from an EMBL/GenBank/DDBJ whole genome shotgun (WGS) entry which is preliminary data.</text>
</comment>
<accession>A0A6G0ZI48</accession>
<protein>
    <submittedName>
        <fullName evidence="1">Uncharacterized protein</fullName>
    </submittedName>
</protein>
<dbReference type="Proteomes" id="UP000478052">
    <property type="component" value="Unassembled WGS sequence"/>
</dbReference>